<evidence type="ECO:0000256" key="1">
    <source>
        <dbReference type="SAM" id="MobiDB-lite"/>
    </source>
</evidence>
<protein>
    <submittedName>
        <fullName evidence="2">Unannotated protein</fullName>
    </submittedName>
</protein>
<reference evidence="2" key="1">
    <citation type="submission" date="2020-05" db="EMBL/GenBank/DDBJ databases">
        <authorList>
            <person name="Chiriac C."/>
            <person name="Salcher M."/>
            <person name="Ghai R."/>
            <person name="Kavagutti S V."/>
        </authorList>
    </citation>
    <scope>NUCLEOTIDE SEQUENCE</scope>
</reference>
<evidence type="ECO:0000313" key="2">
    <source>
        <dbReference type="EMBL" id="CAB4593670.1"/>
    </source>
</evidence>
<dbReference type="EMBL" id="CAEZTR010000206">
    <property type="protein sequence ID" value="CAB4593670.1"/>
    <property type="molecule type" value="Genomic_DNA"/>
</dbReference>
<feature type="region of interest" description="Disordered" evidence="1">
    <location>
        <begin position="33"/>
        <end position="52"/>
    </location>
</feature>
<proteinExistence type="predicted"/>
<feature type="compositionally biased region" description="Basic and acidic residues" evidence="1">
    <location>
        <begin position="35"/>
        <end position="51"/>
    </location>
</feature>
<feature type="region of interest" description="Disordered" evidence="1">
    <location>
        <begin position="105"/>
        <end position="170"/>
    </location>
</feature>
<feature type="compositionally biased region" description="Basic and acidic residues" evidence="1">
    <location>
        <begin position="70"/>
        <end position="83"/>
    </location>
</feature>
<organism evidence="2">
    <name type="scientific">freshwater metagenome</name>
    <dbReference type="NCBI Taxonomy" id="449393"/>
    <lineage>
        <taxon>unclassified sequences</taxon>
        <taxon>metagenomes</taxon>
        <taxon>ecological metagenomes</taxon>
    </lineage>
</organism>
<feature type="compositionally biased region" description="Basic and acidic residues" evidence="1">
    <location>
        <begin position="106"/>
        <end position="125"/>
    </location>
</feature>
<feature type="region of interest" description="Disordered" evidence="1">
    <location>
        <begin position="62"/>
        <end position="92"/>
    </location>
</feature>
<gene>
    <name evidence="2" type="ORF">UFOPK1711_01971</name>
</gene>
<dbReference type="AlphaFoldDB" id="A0A6J6FZB8"/>
<sequence length="201" mass="23770">MKRHKRMVLQQRIRTWTVETRWRGETLKRIGWSNHHPEEEDANDKNRENRPTNKRISKTLTELQHHRHQIAAEDQRPKNDRSFKSPPQRCKVVERRGFRRTVIGDVQHREVTGDECSFHRNRSEEPPEEDQPRIPTRQPHKFGTMTDQSVTNRDGTKNRRSKTKSDSCTSKCEIHEPLRTVVTGTFPFTSAWLRRSASSSL</sequence>
<accession>A0A6J6FZB8</accession>
<name>A0A6J6FZB8_9ZZZZ</name>